<dbReference type="Proteomes" id="UP001176941">
    <property type="component" value="Chromosome 12"/>
</dbReference>
<gene>
    <name evidence="1" type="ORF">MRATA1EN1_LOCUS4583</name>
</gene>
<reference evidence="1" key="1">
    <citation type="submission" date="2023-04" db="EMBL/GenBank/DDBJ databases">
        <authorList>
            <consortium name="ELIXIR-Norway"/>
        </authorList>
    </citation>
    <scope>NUCLEOTIDE SEQUENCE [LARGE SCALE GENOMIC DNA]</scope>
</reference>
<evidence type="ECO:0000313" key="2">
    <source>
        <dbReference type="Proteomes" id="UP001176941"/>
    </source>
</evidence>
<name>A0ABN8Y2W6_RANTA</name>
<protein>
    <submittedName>
        <fullName evidence="1">Uncharacterized protein</fullName>
    </submittedName>
</protein>
<proteinExistence type="predicted"/>
<sequence length="113" mass="13072">MRSQVWASMRHDKYYRLHCQSWPGARRLVSRILKLHRLSRGPRRIPRLSSATDAFSGQKLVKASLIKRKTARLLRLEQGPAVPLYRFPSISAVTVHGDPPVPQRMMHKSLTDY</sequence>
<evidence type="ECO:0000313" key="1">
    <source>
        <dbReference type="EMBL" id="CAI9155621.1"/>
    </source>
</evidence>
<dbReference type="EMBL" id="OX459948">
    <property type="protein sequence ID" value="CAI9155621.1"/>
    <property type="molecule type" value="Genomic_DNA"/>
</dbReference>
<keyword evidence="2" id="KW-1185">Reference proteome</keyword>
<organism evidence="1 2">
    <name type="scientific">Rangifer tarandus platyrhynchus</name>
    <name type="common">Svalbard reindeer</name>
    <dbReference type="NCBI Taxonomy" id="3082113"/>
    <lineage>
        <taxon>Eukaryota</taxon>
        <taxon>Metazoa</taxon>
        <taxon>Chordata</taxon>
        <taxon>Craniata</taxon>
        <taxon>Vertebrata</taxon>
        <taxon>Euteleostomi</taxon>
        <taxon>Mammalia</taxon>
        <taxon>Eutheria</taxon>
        <taxon>Laurasiatheria</taxon>
        <taxon>Artiodactyla</taxon>
        <taxon>Ruminantia</taxon>
        <taxon>Pecora</taxon>
        <taxon>Cervidae</taxon>
        <taxon>Odocoileinae</taxon>
        <taxon>Rangifer</taxon>
    </lineage>
</organism>
<accession>A0ABN8Y2W6</accession>